<dbReference type="InterPro" id="IPR051681">
    <property type="entry name" value="Ser/Thr_Kinases-Pseudokinases"/>
</dbReference>
<reference evidence="6 7" key="1">
    <citation type="submission" date="2015-10" db="EMBL/GenBank/DDBJ databases">
        <title>Genome analyses suggest a sexual origin of heterokaryosis in a supposedly ancient asexual fungus.</title>
        <authorList>
            <person name="Ropars J."/>
            <person name="Sedzielewska K."/>
            <person name="Noel J."/>
            <person name="Charron P."/>
            <person name="Farinelli L."/>
            <person name="Marton T."/>
            <person name="Kruger M."/>
            <person name="Pelin A."/>
            <person name="Brachmann A."/>
            <person name="Corradi N."/>
        </authorList>
    </citation>
    <scope>NUCLEOTIDE SEQUENCE [LARGE SCALE GENOMIC DNA]</scope>
    <source>
        <strain evidence="6 7">A4</strain>
    </source>
</reference>
<evidence type="ECO:0000259" key="5">
    <source>
        <dbReference type="PROSITE" id="PS50011"/>
    </source>
</evidence>
<dbReference type="GO" id="GO:0004674">
    <property type="term" value="F:protein serine/threonine kinase activity"/>
    <property type="evidence" value="ECO:0007669"/>
    <property type="project" value="TreeGrafter"/>
</dbReference>
<proteinExistence type="predicted"/>
<dbReference type="EMBL" id="LLXI01000528">
    <property type="protein sequence ID" value="PKY47237.1"/>
    <property type="molecule type" value="Genomic_DNA"/>
</dbReference>
<accession>A0A2I1GKV3</accession>
<evidence type="ECO:0000256" key="4">
    <source>
        <dbReference type="ARBA" id="ARBA00022840"/>
    </source>
</evidence>
<dbReference type="VEuPathDB" id="FungiDB:RhiirA1_472896"/>
<keyword evidence="3 6" id="KW-0418">Kinase</keyword>
<dbReference type="PANTHER" id="PTHR44329:SF288">
    <property type="entry name" value="MITOGEN-ACTIVATED PROTEIN KINASE KINASE KINASE 20"/>
    <property type="match status" value="1"/>
</dbReference>
<dbReference type="PRINTS" id="PR00109">
    <property type="entry name" value="TYRKINASE"/>
</dbReference>
<evidence type="ECO:0000313" key="7">
    <source>
        <dbReference type="Proteomes" id="UP000234323"/>
    </source>
</evidence>
<dbReference type="Proteomes" id="UP000234323">
    <property type="component" value="Unassembled WGS sequence"/>
</dbReference>
<evidence type="ECO:0000256" key="3">
    <source>
        <dbReference type="ARBA" id="ARBA00022777"/>
    </source>
</evidence>
<keyword evidence="4" id="KW-0067">ATP-binding</keyword>
<feature type="domain" description="Protein kinase" evidence="5">
    <location>
        <begin position="313"/>
        <end position="589"/>
    </location>
</feature>
<dbReference type="AlphaFoldDB" id="A0A2I1GKV3"/>
<evidence type="ECO:0000256" key="1">
    <source>
        <dbReference type="ARBA" id="ARBA00022679"/>
    </source>
</evidence>
<organism evidence="6 7">
    <name type="scientific">Rhizophagus irregularis</name>
    <dbReference type="NCBI Taxonomy" id="588596"/>
    <lineage>
        <taxon>Eukaryota</taxon>
        <taxon>Fungi</taxon>
        <taxon>Fungi incertae sedis</taxon>
        <taxon>Mucoromycota</taxon>
        <taxon>Glomeromycotina</taxon>
        <taxon>Glomeromycetes</taxon>
        <taxon>Glomerales</taxon>
        <taxon>Glomeraceae</taxon>
        <taxon>Rhizophagus</taxon>
    </lineage>
</organism>
<dbReference type="Pfam" id="PF07714">
    <property type="entry name" value="PK_Tyr_Ser-Thr"/>
    <property type="match status" value="1"/>
</dbReference>
<gene>
    <name evidence="6" type="ORF">RhiirA4_462364</name>
</gene>
<sequence>MEIVNTNDENSFDPTPRLKSSPIPIKFISFNKNDTWCINCARPYIGAVFTWEQKYCKICLSRYISKITDTNIYLDVHHTMDLECSEHEISRKKVPQSIQECCRNCVKILCFKQINRDINSYNSDFIKSEKNCKLCGKSLYKGTDSEIMVQFKLCSDCYLISSELIESTLVKKQISILYLPWWYNESECNICKSKLTFTSDCQKYCGNCYIFYVGCRYCLTTNILFGPTDQSQCKKCKRISLIVNSSEYIGLDDFILNIIHNNLYNLKINKIENIVKKIDKYFTNDILKSIFSSKFKKEKSRIRSIRWISFSQFTDVKEIAKGGYGIIYKAIWLNKDYTSYPNENETVILKRFENSKNVGKYFLNELKSCQHCFKDDKSYIIETYGFTKEPESEDYILVMKYASGGDLHKYLQKNFTNITWNRQKLLILHDISKGLETIHNKKFMHRDFHSGNILCHSSSRYFVSRYEHNDLRIGDLGLSQAANNESSNNEIYGVIPYIAPEIFKGSEFSKESDIYSFGMIMWELTTGCKPFDNVEHDHNLIYKILDGERPKITEDTPECYANLMKSCWDLDPEKRPSIKDIRLTLSKWIFRSENDAKFNQAERKRKKLIKSKKIGPVFSEKRHPEAIYTSRPLSALISKCSSIYSSSIIPFGKQDSNNISELKNDTDTESLSSQNLNFANQKFSTSLNSNYISEELKFDILDNESSTIQNYSTTLDSSRYISEELELDINTESLSSQNLSYSRYISVELELDINTESFRSQNLKKRKNEEFLNLETHDDSGKRIKTNFNCP</sequence>
<dbReference type="PANTHER" id="PTHR44329">
    <property type="entry name" value="SERINE/THREONINE-PROTEIN KINASE TNNI3K-RELATED"/>
    <property type="match status" value="1"/>
</dbReference>
<keyword evidence="7" id="KW-1185">Reference proteome</keyword>
<dbReference type="SUPFAM" id="SSF56112">
    <property type="entry name" value="Protein kinase-like (PK-like)"/>
    <property type="match status" value="1"/>
</dbReference>
<dbReference type="InterPro" id="IPR001245">
    <property type="entry name" value="Ser-Thr/Tyr_kinase_cat_dom"/>
</dbReference>
<dbReference type="PROSITE" id="PS50011">
    <property type="entry name" value="PROTEIN_KINASE_DOM"/>
    <property type="match status" value="1"/>
</dbReference>
<dbReference type="GO" id="GO:0005524">
    <property type="term" value="F:ATP binding"/>
    <property type="evidence" value="ECO:0007669"/>
    <property type="project" value="UniProtKB-KW"/>
</dbReference>
<dbReference type="InterPro" id="IPR000719">
    <property type="entry name" value="Prot_kinase_dom"/>
</dbReference>
<keyword evidence="1" id="KW-0808">Transferase</keyword>
<comment type="caution">
    <text evidence="6">The sequence shown here is derived from an EMBL/GenBank/DDBJ whole genome shotgun (WGS) entry which is preliminary data.</text>
</comment>
<keyword evidence="2" id="KW-0547">Nucleotide-binding</keyword>
<name>A0A2I1GKV3_9GLOM</name>
<dbReference type="InterPro" id="IPR011009">
    <property type="entry name" value="Kinase-like_dom_sf"/>
</dbReference>
<dbReference type="VEuPathDB" id="FungiDB:FUN_021734"/>
<protein>
    <submittedName>
        <fullName evidence="6">Kinase-like protein</fullName>
    </submittedName>
</protein>
<dbReference type="VEuPathDB" id="FungiDB:RhiirFUN_003602"/>
<evidence type="ECO:0000256" key="2">
    <source>
        <dbReference type="ARBA" id="ARBA00022741"/>
    </source>
</evidence>
<dbReference type="Gene3D" id="1.10.510.10">
    <property type="entry name" value="Transferase(Phosphotransferase) domain 1"/>
    <property type="match status" value="1"/>
</dbReference>
<evidence type="ECO:0000313" key="6">
    <source>
        <dbReference type="EMBL" id="PKY47237.1"/>
    </source>
</evidence>